<evidence type="ECO:0000313" key="5">
    <source>
        <dbReference type="EMBL" id="HHS29417.1"/>
    </source>
</evidence>
<dbReference type="Gene3D" id="2.40.160.20">
    <property type="match status" value="1"/>
</dbReference>
<evidence type="ECO:0000256" key="3">
    <source>
        <dbReference type="SAM" id="SignalP"/>
    </source>
</evidence>
<keyword evidence="2" id="KW-0812">Transmembrane</keyword>
<proteinExistence type="predicted"/>
<dbReference type="AlphaFoldDB" id="A0A7V6A373"/>
<keyword evidence="2" id="KW-0472">Membrane</keyword>
<accession>A0A7V6A373</accession>
<dbReference type="InterPro" id="IPR027385">
    <property type="entry name" value="Beta-barrel_OMP"/>
</dbReference>
<gene>
    <name evidence="5" type="ORF">ENV52_06925</name>
</gene>
<evidence type="ECO:0000259" key="4">
    <source>
        <dbReference type="Pfam" id="PF13505"/>
    </source>
</evidence>
<dbReference type="Pfam" id="PF13505">
    <property type="entry name" value="OMP_b-brl"/>
    <property type="match status" value="1"/>
</dbReference>
<evidence type="ECO:0000256" key="2">
    <source>
        <dbReference type="SAM" id="Phobius"/>
    </source>
</evidence>
<feature type="chain" id="PRO_5031454640" evidence="3">
    <location>
        <begin position="27"/>
        <end position="294"/>
    </location>
</feature>
<feature type="transmembrane region" description="Helical" evidence="2">
    <location>
        <begin position="38"/>
        <end position="58"/>
    </location>
</feature>
<dbReference type="InterPro" id="IPR011250">
    <property type="entry name" value="OMP/PagP_B-barrel"/>
</dbReference>
<feature type="domain" description="Outer membrane protein beta-barrel" evidence="4">
    <location>
        <begin position="73"/>
        <end position="253"/>
    </location>
</feature>
<reference evidence="5" key="1">
    <citation type="journal article" date="2020" name="mSystems">
        <title>Genome- and Community-Level Interaction Insights into Carbon Utilization and Element Cycling Functions of Hydrothermarchaeota in Hydrothermal Sediment.</title>
        <authorList>
            <person name="Zhou Z."/>
            <person name="Liu Y."/>
            <person name="Xu W."/>
            <person name="Pan J."/>
            <person name="Luo Z.H."/>
            <person name="Li M."/>
        </authorList>
    </citation>
    <scope>NUCLEOTIDE SEQUENCE [LARGE SCALE GENOMIC DNA]</scope>
    <source>
        <strain evidence="5">SpSt-767</strain>
    </source>
</reference>
<keyword evidence="1 3" id="KW-0732">Signal</keyword>
<protein>
    <submittedName>
        <fullName evidence="5">Porin family protein</fullName>
    </submittedName>
</protein>
<organism evidence="5">
    <name type="scientific">Desulfobacca acetoxidans</name>
    <dbReference type="NCBI Taxonomy" id="60893"/>
    <lineage>
        <taxon>Bacteria</taxon>
        <taxon>Pseudomonadati</taxon>
        <taxon>Thermodesulfobacteriota</taxon>
        <taxon>Desulfobaccia</taxon>
        <taxon>Desulfobaccales</taxon>
        <taxon>Desulfobaccaceae</taxon>
        <taxon>Desulfobacca</taxon>
    </lineage>
</organism>
<evidence type="ECO:0000256" key="1">
    <source>
        <dbReference type="ARBA" id="ARBA00022729"/>
    </source>
</evidence>
<dbReference type="EMBL" id="DTGR01000111">
    <property type="protein sequence ID" value="HHS29417.1"/>
    <property type="molecule type" value="Genomic_DNA"/>
</dbReference>
<sequence>MRKTLCRFLVIAIMATVLLGPGLKQAHADASGATSTAIASWTGITLAAATAAYLAWLYRPGAPPVDWSVKGPGGYYLGLYTGVSFIPTMDWDYKIPNNQFNAATPYPTTARNIGLGSSPVVGAKLGYYFHKLPYLGLEGDFFYSKPSAKTQTVTISPAFPPNNRIPGNTAQFPGQDINQWTLAIHIMARYGFIKDDEVPFGRIQPYVGIGPGFTVIYAVDDSGKNFGIDGLVGVRYMLRKNLSVFTEFKINHQFAVELEHQKLKSLNGVYTQRALASFDYTMLTWAVGMCVHFW</sequence>
<name>A0A7V6A373_9BACT</name>
<comment type="caution">
    <text evidence="5">The sequence shown here is derived from an EMBL/GenBank/DDBJ whole genome shotgun (WGS) entry which is preliminary data.</text>
</comment>
<keyword evidence="2" id="KW-1133">Transmembrane helix</keyword>
<feature type="signal peptide" evidence="3">
    <location>
        <begin position="1"/>
        <end position="26"/>
    </location>
</feature>
<dbReference type="SUPFAM" id="SSF56925">
    <property type="entry name" value="OMPA-like"/>
    <property type="match status" value="1"/>
</dbReference>